<dbReference type="STRING" id="525898.Sdel_1774"/>
<dbReference type="HOGENOM" id="CLU_1085414_0_0_7"/>
<dbReference type="PANTHER" id="PTHR11927">
    <property type="entry name" value="GALACTOSIDE 2-L-FUCOSYLTRANSFERASE"/>
    <property type="match status" value="1"/>
</dbReference>
<name>D1B3W9_SULD5</name>
<dbReference type="PANTHER" id="PTHR11927:SF9">
    <property type="entry name" value="L-FUCOSYLTRANSFERASE"/>
    <property type="match status" value="1"/>
</dbReference>
<evidence type="ECO:0000313" key="4">
    <source>
        <dbReference type="Proteomes" id="UP000002222"/>
    </source>
</evidence>
<dbReference type="AlphaFoldDB" id="D1B3W9"/>
<dbReference type="CDD" id="cd11301">
    <property type="entry name" value="Fut1_Fut2_like"/>
    <property type="match status" value="1"/>
</dbReference>
<dbReference type="Proteomes" id="UP000002222">
    <property type="component" value="Chromosome"/>
</dbReference>
<dbReference type="EMBL" id="CP001816">
    <property type="protein sequence ID" value="ACZ12789.1"/>
    <property type="molecule type" value="Genomic_DNA"/>
</dbReference>
<dbReference type="RefSeq" id="WP_012857539.1">
    <property type="nucleotide sequence ID" value="NC_013512.1"/>
</dbReference>
<gene>
    <name evidence="3" type="ordered locus">Sdel_1774</name>
</gene>
<dbReference type="OrthoDB" id="9794601at2"/>
<reference evidence="4" key="1">
    <citation type="submission" date="2009-11" db="EMBL/GenBank/DDBJ databases">
        <title>The complete genome of Sulfurospirillum deleyianum DSM 6946.</title>
        <authorList>
            <consortium name="US DOE Joint Genome Institute (JGI-PGF)"/>
            <person name="Lucas S."/>
            <person name="Copeland A."/>
            <person name="Lapidus A."/>
            <person name="Glavina del Rio T."/>
            <person name="Dalin E."/>
            <person name="Tice H."/>
            <person name="Bruce D."/>
            <person name="Goodwin L."/>
            <person name="Pitluck S."/>
            <person name="Kyrpides N."/>
            <person name="Mavromatis K."/>
            <person name="Ivanova N."/>
            <person name="Ovchinnikova G."/>
            <person name="Munk A.C."/>
            <person name="Lu M."/>
            <person name="Brettin T."/>
            <person name="Detter J.C."/>
            <person name="Han C."/>
            <person name="Tapia R."/>
            <person name="Larimer F."/>
            <person name="Land M."/>
            <person name="Hauser L."/>
            <person name="Markowitz V."/>
            <person name="Cheng J.F."/>
            <person name="Hugenholtz P."/>
            <person name="Woyke T."/>
            <person name="Wu D."/>
            <person name="Aumann P."/>
            <person name="Schneider S."/>
            <person name="Lang E."/>
            <person name="Spring S."/>
            <person name="Klenk H.P."/>
            <person name="Eisen J.A."/>
        </authorList>
    </citation>
    <scope>NUCLEOTIDE SEQUENCE [LARGE SCALE GENOMIC DNA]</scope>
    <source>
        <strain evidence="4">ATCC 51133 / DSM 6946 / 5175</strain>
    </source>
</reference>
<evidence type="ECO:0000256" key="2">
    <source>
        <dbReference type="ARBA" id="ARBA00022679"/>
    </source>
</evidence>
<keyword evidence="1" id="KW-0328">Glycosyltransferase</keyword>
<dbReference type="GO" id="GO:0016020">
    <property type="term" value="C:membrane"/>
    <property type="evidence" value="ECO:0007669"/>
    <property type="project" value="InterPro"/>
</dbReference>
<reference evidence="3 4" key="2">
    <citation type="journal article" date="2010" name="Stand. Genomic Sci.">
        <title>Complete genome sequence of Sulfurospirillum deleyianum type strain (5175).</title>
        <authorList>
            <person name="Sikorski J."/>
            <person name="Lapidus A."/>
            <person name="Copeland A."/>
            <person name="Glavina Del Rio T."/>
            <person name="Nolan M."/>
            <person name="Lucas S."/>
            <person name="Chen F."/>
            <person name="Tice H."/>
            <person name="Cheng J.F."/>
            <person name="Saunders E."/>
            <person name="Bruce D."/>
            <person name="Goodwin L."/>
            <person name="Pitluck S."/>
            <person name="Ovchinnikova G."/>
            <person name="Pati A."/>
            <person name="Ivanova N."/>
            <person name="Mavromatis K."/>
            <person name="Chen A."/>
            <person name="Palaniappan K."/>
            <person name="Chain P."/>
            <person name="Land M."/>
            <person name="Hauser L."/>
            <person name="Chang Y.J."/>
            <person name="Jeffries C.D."/>
            <person name="Brettin T."/>
            <person name="Detter J.C."/>
            <person name="Han C."/>
            <person name="Rohde M."/>
            <person name="Lang E."/>
            <person name="Spring S."/>
            <person name="Goker M."/>
            <person name="Bristow J."/>
            <person name="Eisen J.A."/>
            <person name="Markowitz V."/>
            <person name="Hugenholtz P."/>
            <person name="Kyrpides N.C."/>
            <person name="Klenk H.P."/>
        </authorList>
    </citation>
    <scope>NUCLEOTIDE SEQUENCE [LARGE SCALE GENOMIC DNA]</scope>
    <source>
        <strain evidence="4">ATCC 51133 / DSM 6946 / 5175</strain>
    </source>
</reference>
<evidence type="ECO:0000256" key="1">
    <source>
        <dbReference type="ARBA" id="ARBA00022676"/>
    </source>
</evidence>
<dbReference type="GO" id="GO:0005975">
    <property type="term" value="P:carbohydrate metabolic process"/>
    <property type="evidence" value="ECO:0007669"/>
    <property type="project" value="InterPro"/>
</dbReference>
<dbReference type="Gene3D" id="3.40.50.11350">
    <property type="match status" value="1"/>
</dbReference>
<sequence length="268" mass="31859">MILVRLVGGLGNQIFQLSAALLLAKRLGLEKILIDISGLNKYEIKHKNELVYFFDFKNIEVQYIRNKILDFRIPKIFPLKFPFYPFINDKNFQWGMKYPNKQLIILDGYFQDCLLQEDFNSEIKILKEIFIPSKYDENEEYCVIHIRGGDFVKLGWNIVSPKEYYIKAIDIMKSEYQRDKFHIVTDDTNYAKTILDELNIDYKFIGNNIYDDFYLIGRYQYRILSSSTFALWASALANNENSVVISPEYWTPNNLRKIFLPNERRILF</sequence>
<proteinExistence type="predicted"/>
<dbReference type="GO" id="GO:0008107">
    <property type="term" value="F:galactoside 2-alpha-L-fucosyltransferase activity"/>
    <property type="evidence" value="ECO:0007669"/>
    <property type="project" value="InterPro"/>
</dbReference>
<organism evidence="3 4">
    <name type="scientific">Sulfurospirillum deleyianum (strain ATCC 51133 / DSM 6946 / 5175)</name>
    <dbReference type="NCBI Taxonomy" id="525898"/>
    <lineage>
        <taxon>Bacteria</taxon>
        <taxon>Pseudomonadati</taxon>
        <taxon>Campylobacterota</taxon>
        <taxon>Epsilonproteobacteria</taxon>
        <taxon>Campylobacterales</taxon>
        <taxon>Sulfurospirillaceae</taxon>
        <taxon>Sulfurospirillum</taxon>
    </lineage>
</organism>
<dbReference type="KEGG" id="sdl:Sdel_1774"/>
<keyword evidence="2 3" id="KW-0808">Transferase</keyword>
<dbReference type="InterPro" id="IPR002516">
    <property type="entry name" value="Glyco_trans_11"/>
</dbReference>
<keyword evidence="4" id="KW-1185">Reference proteome</keyword>
<evidence type="ECO:0000313" key="3">
    <source>
        <dbReference type="EMBL" id="ACZ12789.1"/>
    </source>
</evidence>
<accession>D1B3W9</accession>
<protein>
    <submittedName>
        <fullName evidence="3">Glycosyl transferase family 11</fullName>
    </submittedName>
</protein>
<dbReference type="Pfam" id="PF01531">
    <property type="entry name" value="Glyco_transf_11"/>
    <property type="match status" value="1"/>
</dbReference>
<dbReference type="CAZy" id="GT11">
    <property type="family name" value="Glycosyltransferase Family 11"/>
</dbReference>